<evidence type="ECO:0000313" key="2">
    <source>
        <dbReference type="Proteomes" id="UP000266673"/>
    </source>
</evidence>
<dbReference type="OrthoDB" id="2480426at2759"/>
<gene>
    <name evidence="1" type="ORF">C2G38_1451101</name>
</gene>
<organism evidence="1 2">
    <name type="scientific">Gigaspora rosea</name>
    <dbReference type="NCBI Taxonomy" id="44941"/>
    <lineage>
        <taxon>Eukaryota</taxon>
        <taxon>Fungi</taxon>
        <taxon>Fungi incertae sedis</taxon>
        <taxon>Mucoromycota</taxon>
        <taxon>Glomeromycotina</taxon>
        <taxon>Glomeromycetes</taxon>
        <taxon>Diversisporales</taxon>
        <taxon>Gigasporaceae</taxon>
        <taxon>Gigaspora</taxon>
    </lineage>
</organism>
<protein>
    <submittedName>
        <fullName evidence="1">Uncharacterized protein</fullName>
    </submittedName>
</protein>
<sequence length="191" mass="23497">MEHDYILSNAEKNDPFLKFCDDLMNKTYQQGEFKDRLKYVLPLLYDRLHVTLRYFLELTVTDTVIKSINDYRSHDRELNRIMQFVSFFEELIDDYELLKRMRYMISIFKRFFKANGDGSFDYEDRYCYSLKGLEICDFVDMLHIKKKYNTRFQKYYNVCHELFPEEVLFEFFVKDIRLFDTRLSLRSDHTI</sequence>
<dbReference type="Proteomes" id="UP000266673">
    <property type="component" value="Unassembled WGS sequence"/>
</dbReference>
<comment type="caution">
    <text evidence="1">The sequence shown here is derived from an EMBL/GenBank/DDBJ whole genome shotgun (WGS) entry which is preliminary data.</text>
</comment>
<proteinExistence type="predicted"/>
<keyword evidence="2" id="KW-1185">Reference proteome</keyword>
<evidence type="ECO:0000313" key="1">
    <source>
        <dbReference type="EMBL" id="RIB17184.1"/>
    </source>
</evidence>
<dbReference type="AlphaFoldDB" id="A0A397V3R4"/>
<accession>A0A397V3R4</accession>
<name>A0A397V3R4_9GLOM</name>
<reference evidence="1 2" key="1">
    <citation type="submission" date="2018-06" db="EMBL/GenBank/DDBJ databases">
        <title>Comparative genomics reveals the genomic features of Rhizophagus irregularis, R. cerebriforme, R. diaphanum and Gigaspora rosea, and their symbiotic lifestyle signature.</title>
        <authorList>
            <person name="Morin E."/>
            <person name="San Clemente H."/>
            <person name="Chen E.C.H."/>
            <person name="De La Providencia I."/>
            <person name="Hainaut M."/>
            <person name="Kuo A."/>
            <person name="Kohler A."/>
            <person name="Murat C."/>
            <person name="Tang N."/>
            <person name="Roy S."/>
            <person name="Loubradou J."/>
            <person name="Henrissat B."/>
            <person name="Grigoriev I.V."/>
            <person name="Corradi N."/>
            <person name="Roux C."/>
            <person name="Martin F.M."/>
        </authorList>
    </citation>
    <scope>NUCLEOTIDE SEQUENCE [LARGE SCALE GENOMIC DNA]</scope>
    <source>
        <strain evidence="1 2">DAOM 194757</strain>
    </source>
</reference>
<dbReference type="EMBL" id="QKWP01000624">
    <property type="protein sequence ID" value="RIB17184.1"/>
    <property type="molecule type" value="Genomic_DNA"/>
</dbReference>